<gene>
    <name evidence="6" type="ordered locus">Desru_2417</name>
</gene>
<dbReference type="STRING" id="696281.Desru_2417"/>
<comment type="similarity">
    <text evidence="2">Belongs to the KHG/KDPG aldolase family.</text>
</comment>
<evidence type="ECO:0000256" key="4">
    <source>
        <dbReference type="ARBA" id="ARBA00023239"/>
    </source>
</evidence>
<reference evidence="6 7" key="2">
    <citation type="journal article" date="2012" name="Stand. Genomic Sci.">
        <title>Complete genome sequence of the sulfate-reducing firmicute Desulfotomaculum ruminis type strain (DL(T)).</title>
        <authorList>
            <person name="Spring S."/>
            <person name="Visser M."/>
            <person name="Lu M."/>
            <person name="Copeland A."/>
            <person name="Lapidus A."/>
            <person name="Lucas S."/>
            <person name="Cheng J.F."/>
            <person name="Han C."/>
            <person name="Tapia R."/>
            <person name="Goodwin L.A."/>
            <person name="Pitluck S."/>
            <person name="Ivanova N."/>
            <person name="Land M."/>
            <person name="Hauser L."/>
            <person name="Larimer F."/>
            <person name="Rohde M."/>
            <person name="Goker M."/>
            <person name="Detter J.C."/>
            <person name="Kyrpides N.C."/>
            <person name="Woyke T."/>
            <person name="Schaap P.J."/>
            <person name="Plugge C.M."/>
            <person name="Muyzer G."/>
            <person name="Kuever J."/>
            <person name="Pereira I.A."/>
            <person name="Parshina S.N."/>
            <person name="Bernier-Latmani R."/>
            <person name="Stams A.J."/>
            <person name="Klenk H.P."/>
        </authorList>
    </citation>
    <scope>NUCLEOTIDE SEQUENCE [LARGE SCALE GENOMIC DNA]</scope>
    <source>
        <strain evidence="7">ATCC 23193 / DSM 2154 / NCIB 8452 / DL</strain>
    </source>
</reference>
<sequence length="210" mass="22432">MNFDCVKETGVVSIVRGVKKEELIPLVSALQEGGIKAVEVTCNTPGAIDMISQLRAYFGKEMFVGAGTVLDKETASLVIAAGAQFILSPHLSQEVIEVGNLYGRPVVPGAMTPTEVIQAIRWGAKMVKIFPAGVLGTQYFKNILGPYPQTQMMAVGGVNINNAADFLRAGVTSLGTTDLFKAMAEGGTKKVVARAKEYIQVVQTVRQERA</sequence>
<evidence type="ECO:0000256" key="3">
    <source>
        <dbReference type="ARBA" id="ARBA00011233"/>
    </source>
</evidence>
<dbReference type="EMBL" id="CP002780">
    <property type="protein sequence ID" value="AEG60658.1"/>
    <property type="molecule type" value="Genomic_DNA"/>
</dbReference>
<protein>
    <submittedName>
        <fullName evidence="6">2-dehydro-3-deoxyphosphogluconate aldolase/4-hydroxy-2-oxoglutarate aldolase</fullName>
    </submittedName>
</protein>
<keyword evidence="4" id="KW-0456">Lyase</keyword>
<keyword evidence="5" id="KW-0119">Carbohydrate metabolism</keyword>
<dbReference type="eggNOG" id="COG0800">
    <property type="taxonomic scope" value="Bacteria"/>
</dbReference>
<dbReference type="InterPro" id="IPR000887">
    <property type="entry name" value="Aldlse_KDPG_KHG"/>
</dbReference>
<proteinExistence type="inferred from homology"/>
<dbReference type="KEGG" id="dru:Desru_2417"/>
<dbReference type="NCBIfam" id="TIGR01182">
    <property type="entry name" value="eda"/>
    <property type="match status" value="1"/>
</dbReference>
<dbReference type="SUPFAM" id="SSF51569">
    <property type="entry name" value="Aldolase"/>
    <property type="match status" value="1"/>
</dbReference>
<dbReference type="HOGENOM" id="CLU_077795_2_0_9"/>
<comment type="subunit">
    <text evidence="3">Homotrimer.</text>
</comment>
<dbReference type="OrthoDB" id="9802667at2"/>
<dbReference type="RefSeq" id="WP_013842414.1">
    <property type="nucleotide sequence ID" value="NC_015589.1"/>
</dbReference>
<reference evidence="7" key="1">
    <citation type="submission" date="2011-05" db="EMBL/GenBank/DDBJ databases">
        <title>Complete sequence of Desulfotomaculum ruminis DSM 2154.</title>
        <authorList>
            <person name="Lucas S."/>
            <person name="Copeland A."/>
            <person name="Lapidus A."/>
            <person name="Cheng J.-F."/>
            <person name="Goodwin L."/>
            <person name="Pitluck S."/>
            <person name="Lu M."/>
            <person name="Detter J.C."/>
            <person name="Han C."/>
            <person name="Tapia R."/>
            <person name="Land M."/>
            <person name="Hauser L."/>
            <person name="Kyrpides N."/>
            <person name="Ivanova N."/>
            <person name="Mikhailova N."/>
            <person name="Pagani I."/>
            <person name="Stams A.J.M."/>
            <person name="Plugge C.M."/>
            <person name="Muyzer G."/>
            <person name="Kuever J."/>
            <person name="Parshina S.N."/>
            <person name="Ivanova A.E."/>
            <person name="Nazina T.N."/>
            <person name="Brambilla E."/>
            <person name="Spring S."/>
            <person name="Klenk H.-P."/>
            <person name="Woyke T."/>
        </authorList>
    </citation>
    <scope>NUCLEOTIDE SEQUENCE [LARGE SCALE GENOMIC DNA]</scope>
    <source>
        <strain evidence="7">ATCC 23193 / DSM 2154 / NCIB 8452 / DL</strain>
    </source>
</reference>
<evidence type="ECO:0000313" key="6">
    <source>
        <dbReference type="EMBL" id="AEG60658.1"/>
    </source>
</evidence>
<keyword evidence="7" id="KW-1185">Reference proteome</keyword>
<comment type="pathway">
    <text evidence="1">Carbohydrate acid metabolism.</text>
</comment>
<dbReference type="Pfam" id="PF01081">
    <property type="entry name" value="Aldolase"/>
    <property type="match status" value="1"/>
</dbReference>
<dbReference type="AlphaFoldDB" id="F6DN69"/>
<evidence type="ECO:0000256" key="2">
    <source>
        <dbReference type="ARBA" id="ARBA00006906"/>
    </source>
</evidence>
<evidence type="ECO:0000256" key="5">
    <source>
        <dbReference type="ARBA" id="ARBA00023277"/>
    </source>
</evidence>
<evidence type="ECO:0000256" key="1">
    <source>
        <dbReference type="ARBA" id="ARBA00004761"/>
    </source>
</evidence>
<dbReference type="PANTHER" id="PTHR30246:SF1">
    <property type="entry name" value="2-DEHYDRO-3-DEOXY-6-PHOSPHOGALACTONATE ALDOLASE-RELATED"/>
    <property type="match status" value="1"/>
</dbReference>
<evidence type="ECO:0000313" key="7">
    <source>
        <dbReference type="Proteomes" id="UP000009234"/>
    </source>
</evidence>
<dbReference type="InterPro" id="IPR013785">
    <property type="entry name" value="Aldolase_TIM"/>
</dbReference>
<dbReference type="Gene3D" id="3.20.20.70">
    <property type="entry name" value="Aldolase class I"/>
    <property type="match status" value="1"/>
</dbReference>
<dbReference type="PANTHER" id="PTHR30246">
    <property type="entry name" value="2-KETO-3-DEOXY-6-PHOSPHOGLUCONATE ALDOLASE"/>
    <property type="match status" value="1"/>
</dbReference>
<accession>F6DN69</accession>
<dbReference type="Proteomes" id="UP000009234">
    <property type="component" value="Chromosome"/>
</dbReference>
<organism evidence="6 7">
    <name type="scientific">Desulforamulus ruminis (strain ATCC 23193 / DSM 2154 / NCIMB 8452 / DL)</name>
    <name type="common">Desulfotomaculum ruminis</name>
    <dbReference type="NCBI Taxonomy" id="696281"/>
    <lineage>
        <taxon>Bacteria</taxon>
        <taxon>Bacillati</taxon>
        <taxon>Bacillota</taxon>
        <taxon>Clostridia</taxon>
        <taxon>Eubacteriales</taxon>
        <taxon>Peptococcaceae</taxon>
        <taxon>Desulforamulus</taxon>
    </lineage>
</organism>
<dbReference type="GO" id="GO:0016829">
    <property type="term" value="F:lyase activity"/>
    <property type="evidence" value="ECO:0007669"/>
    <property type="project" value="UniProtKB-KW"/>
</dbReference>
<name>F6DN69_DESRL</name>
<dbReference type="CDD" id="cd00452">
    <property type="entry name" value="KDPG_aldolase"/>
    <property type="match status" value="1"/>
</dbReference>